<evidence type="ECO:0000313" key="2">
    <source>
        <dbReference type="Proteomes" id="UP001251217"/>
    </source>
</evidence>
<protein>
    <submittedName>
        <fullName evidence="1">Uncharacterized protein</fullName>
    </submittedName>
</protein>
<accession>A0ABU1XAL6</accession>
<sequence>MSESNFVDAVLAGSALAEDVDDWVDQWHDAEGCIAGEAVPIWGYLGMTRDEYALWVEQDDALRFVIAAHRYDTPVDELLVSKKDYALAARAQDSGAAEKVLNWLIRTGRVGPEQASHA</sequence>
<dbReference type="RefSeq" id="WP_310399281.1">
    <property type="nucleotide sequence ID" value="NZ_JAVDWW010000002.1"/>
</dbReference>
<dbReference type="EMBL" id="JAVDWW010000002">
    <property type="protein sequence ID" value="MDR7167570.1"/>
    <property type="molecule type" value="Genomic_DNA"/>
</dbReference>
<evidence type="ECO:0000313" key="1">
    <source>
        <dbReference type="EMBL" id="MDR7167570.1"/>
    </source>
</evidence>
<reference evidence="1 2" key="1">
    <citation type="submission" date="2023-07" db="EMBL/GenBank/DDBJ databases">
        <title>Sorghum-associated microbial communities from plants grown in Nebraska, USA.</title>
        <authorList>
            <person name="Schachtman D."/>
        </authorList>
    </citation>
    <scope>NUCLEOTIDE SEQUENCE [LARGE SCALE GENOMIC DNA]</scope>
    <source>
        <strain evidence="1 2">4272</strain>
    </source>
</reference>
<gene>
    <name evidence="1" type="ORF">J2W56_001289</name>
</gene>
<dbReference type="Proteomes" id="UP001251217">
    <property type="component" value="Unassembled WGS sequence"/>
</dbReference>
<comment type="caution">
    <text evidence="1">The sequence shown here is derived from an EMBL/GenBank/DDBJ whole genome shotgun (WGS) entry which is preliminary data.</text>
</comment>
<keyword evidence="2" id="KW-1185">Reference proteome</keyword>
<organism evidence="1 2">
    <name type="scientific">Nocardia kruczakiae</name>
    <dbReference type="NCBI Taxonomy" id="261477"/>
    <lineage>
        <taxon>Bacteria</taxon>
        <taxon>Bacillati</taxon>
        <taxon>Actinomycetota</taxon>
        <taxon>Actinomycetes</taxon>
        <taxon>Mycobacteriales</taxon>
        <taxon>Nocardiaceae</taxon>
        <taxon>Nocardia</taxon>
    </lineage>
</organism>
<name>A0ABU1XAL6_9NOCA</name>
<proteinExistence type="predicted"/>